<comment type="caution">
    <text evidence="9">The sequence shown here is derived from an EMBL/GenBank/DDBJ whole genome shotgun (WGS) entry which is preliminary data.</text>
</comment>
<evidence type="ECO:0000313" key="10">
    <source>
        <dbReference type="Proteomes" id="UP000036987"/>
    </source>
</evidence>
<feature type="region of interest" description="Disordered" evidence="6">
    <location>
        <begin position="1"/>
        <end position="26"/>
    </location>
</feature>
<dbReference type="GO" id="GO:0004672">
    <property type="term" value="F:protein kinase activity"/>
    <property type="evidence" value="ECO:0007669"/>
    <property type="project" value="InterPro"/>
</dbReference>
<evidence type="ECO:0000256" key="3">
    <source>
        <dbReference type="ARBA" id="ARBA00022777"/>
    </source>
</evidence>
<evidence type="ECO:0000256" key="4">
    <source>
        <dbReference type="ARBA" id="ARBA00022840"/>
    </source>
</evidence>
<keyword evidence="2 5" id="KW-0547">Nucleotide-binding</keyword>
<keyword evidence="4 5" id="KW-0067">ATP-binding</keyword>
<dbReference type="SMART" id="SM00220">
    <property type="entry name" value="S_TKc"/>
    <property type="match status" value="1"/>
</dbReference>
<evidence type="ECO:0000256" key="5">
    <source>
        <dbReference type="PROSITE-ProRule" id="PRU10141"/>
    </source>
</evidence>
<dbReference type="PROSITE" id="PS50011">
    <property type="entry name" value="PROTEIN_KINASE_DOM"/>
    <property type="match status" value="1"/>
</dbReference>
<dbReference type="Proteomes" id="UP000036987">
    <property type="component" value="Unassembled WGS sequence"/>
</dbReference>
<dbReference type="InterPro" id="IPR044576">
    <property type="entry name" value="At4g25390-like"/>
</dbReference>
<dbReference type="InterPro" id="IPR017441">
    <property type="entry name" value="Protein_kinase_ATP_BS"/>
</dbReference>
<feature type="binding site" evidence="5">
    <location>
        <position position="143"/>
    </location>
    <ligand>
        <name>ATP</name>
        <dbReference type="ChEBI" id="CHEBI:30616"/>
    </ligand>
</feature>
<accession>A0A0K9PCH1</accession>
<dbReference type="OrthoDB" id="626167at2759"/>
<keyword evidence="7" id="KW-0472">Membrane</keyword>
<protein>
    <submittedName>
        <fullName evidence="9">Kinase family protein</fullName>
    </submittedName>
</protein>
<evidence type="ECO:0000256" key="6">
    <source>
        <dbReference type="SAM" id="MobiDB-lite"/>
    </source>
</evidence>
<feature type="region of interest" description="Disordered" evidence="6">
    <location>
        <begin position="494"/>
        <end position="513"/>
    </location>
</feature>
<dbReference type="AlphaFoldDB" id="A0A0K9PCH1"/>
<reference evidence="10" key="1">
    <citation type="journal article" date="2016" name="Nature">
        <title>The genome of the seagrass Zostera marina reveals angiosperm adaptation to the sea.</title>
        <authorList>
            <person name="Olsen J.L."/>
            <person name="Rouze P."/>
            <person name="Verhelst B."/>
            <person name="Lin Y.-C."/>
            <person name="Bayer T."/>
            <person name="Collen J."/>
            <person name="Dattolo E."/>
            <person name="De Paoli E."/>
            <person name="Dittami S."/>
            <person name="Maumus F."/>
            <person name="Michel G."/>
            <person name="Kersting A."/>
            <person name="Lauritano C."/>
            <person name="Lohaus R."/>
            <person name="Toepel M."/>
            <person name="Tonon T."/>
            <person name="Vanneste K."/>
            <person name="Amirebrahimi M."/>
            <person name="Brakel J."/>
            <person name="Bostroem C."/>
            <person name="Chovatia M."/>
            <person name="Grimwood J."/>
            <person name="Jenkins J.W."/>
            <person name="Jueterbock A."/>
            <person name="Mraz A."/>
            <person name="Stam W.T."/>
            <person name="Tice H."/>
            <person name="Bornberg-Bauer E."/>
            <person name="Green P.J."/>
            <person name="Pearson G.A."/>
            <person name="Procaccini G."/>
            <person name="Duarte C.M."/>
            <person name="Schmutz J."/>
            <person name="Reusch T.B.H."/>
            <person name="Van de Peer Y."/>
        </authorList>
    </citation>
    <scope>NUCLEOTIDE SEQUENCE [LARGE SCALE GENOMIC DNA]</scope>
    <source>
        <strain evidence="10">cv. Finnish</strain>
    </source>
</reference>
<dbReference type="PANTHER" id="PTHR46821:SF2">
    <property type="entry name" value="OS03G0251700 PROTEIN"/>
    <property type="match status" value="1"/>
</dbReference>
<evidence type="ECO:0000256" key="7">
    <source>
        <dbReference type="SAM" id="Phobius"/>
    </source>
</evidence>
<evidence type="ECO:0000256" key="1">
    <source>
        <dbReference type="ARBA" id="ARBA00022679"/>
    </source>
</evidence>
<feature type="compositionally biased region" description="Polar residues" evidence="6">
    <location>
        <begin position="494"/>
        <end position="503"/>
    </location>
</feature>
<dbReference type="OMA" id="IECCEDE"/>
<sequence length="786" mass="87032">MPSRKLGTLDDSDTDSDPTGKSIHQHSRPTKAFVVPVISASVAILLIFLVLIIALFIYRRRRRKGVACRRTAPSSPPVSDLKKPLDEGERVDGSVSLSQPQRFTYNQLRRATGCFALSNKVGQGGFGSVFRGVIQGGKEIAVKLMDSGSFQGEIEFQNELSLAASVMQFEDRVLSLAHVVFPLGFCEKEEKKEEVKRKKKMKNKNRKRNWFDNEDVGDLDFDMMDDGFDGIERRVLILVYEFMDNGSLQDALLVRKRPEMMEWRRRFAVVVDVANGLEFLHTICNPPIIHGDIKPSNVLLDSFFSAKIADFGLARPLTPALLEASSPPLNPFFSAKLENDSTELVGDVGINLVEESTVIQVDAEDNGSIAAVETESAFLGVSQESPEYEGDGLALVSPGASPMTSEVGGFDKLSMDSGPPEFSGIHQGQGDNISRNAGGDVRIPGKDWWWPQDRDGNSESGSRIKDYVMEWIGSEIGNTRPNASQLTTITTGPIVSNVNGSTTRPPPPKVKKKLHRSLDCWNSLDLERRKKKEKIRPAREWWREEYTEELARKKQKKQMMAMPRSSSGTIFSGGFGRERQWWQKSGKDFGMPSDLWSGTKKSRKDNTDGVAGVGDLRMLGRRSSNGWANGDIPKSGGGVSSTPSMRGTMCYSAPEAGGETLSEKCDIYSFGVLLLVIISGRRPLQVTASPMSEFERANLISWARHLARKGKLFDLVDSSIVAVDREQALLCIRIALLCLQRSPSRRPSIENIVQMLSGTIDPPQLPVELLSSHQAAYMIKSRKKAR</sequence>
<dbReference type="SUPFAM" id="SSF56112">
    <property type="entry name" value="Protein kinase-like (PK-like)"/>
    <property type="match status" value="1"/>
</dbReference>
<feature type="domain" description="Protein kinase" evidence="8">
    <location>
        <begin position="115"/>
        <end position="765"/>
    </location>
</feature>
<dbReference type="InterPro" id="IPR011009">
    <property type="entry name" value="Kinase-like_dom_sf"/>
</dbReference>
<dbReference type="Gene3D" id="1.10.510.10">
    <property type="entry name" value="Transferase(Phosphotransferase) domain 1"/>
    <property type="match status" value="2"/>
</dbReference>
<dbReference type="InterPro" id="IPR000719">
    <property type="entry name" value="Prot_kinase_dom"/>
</dbReference>
<keyword evidence="3 9" id="KW-0418">Kinase</keyword>
<name>A0A0K9PCH1_ZOSMR</name>
<keyword evidence="10" id="KW-1185">Reference proteome</keyword>
<dbReference type="PROSITE" id="PS00108">
    <property type="entry name" value="PROTEIN_KINASE_ST"/>
    <property type="match status" value="1"/>
</dbReference>
<evidence type="ECO:0000256" key="2">
    <source>
        <dbReference type="ARBA" id="ARBA00022741"/>
    </source>
</evidence>
<dbReference type="EMBL" id="LFYR01000958">
    <property type="protein sequence ID" value="KMZ66758.1"/>
    <property type="molecule type" value="Genomic_DNA"/>
</dbReference>
<dbReference type="STRING" id="29655.A0A0K9PCH1"/>
<keyword evidence="1" id="KW-0808">Transferase</keyword>
<dbReference type="PROSITE" id="PS00107">
    <property type="entry name" value="PROTEIN_KINASE_ATP"/>
    <property type="match status" value="1"/>
</dbReference>
<keyword evidence="7" id="KW-0812">Transmembrane</keyword>
<dbReference type="GO" id="GO:0005524">
    <property type="term" value="F:ATP binding"/>
    <property type="evidence" value="ECO:0007669"/>
    <property type="project" value="UniProtKB-UniRule"/>
</dbReference>
<feature type="region of interest" description="Disordered" evidence="6">
    <location>
        <begin position="68"/>
        <end position="92"/>
    </location>
</feature>
<feature type="transmembrane region" description="Helical" evidence="7">
    <location>
        <begin position="33"/>
        <end position="58"/>
    </location>
</feature>
<feature type="compositionally biased region" description="Basic and acidic residues" evidence="6">
    <location>
        <begin position="80"/>
        <end position="92"/>
    </location>
</feature>
<dbReference type="Pfam" id="PF00069">
    <property type="entry name" value="Pkinase"/>
    <property type="match status" value="1"/>
</dbReference>
<gene>
    <name evidence="9" type="ORF">ZOSMA_28G01180</name>
</gene>
<dbReference type="PANTHER" id="PTHR46821">
    <property type="entry name" value="OS07G0586332 PROTEIN"/>
    <property type="match status" value="1"/>
</dbReference>
<organism evidence="9 10">
    <name type="scientific">Zostera marina</name>
    <name type="common">Eelgrass</name>
    <dbReference type="NCBI Taxonomy" id="29655"/>
    <lineage>
        <taxon>Eukaryota</taxon>
        <taxon>Viridiplantae</taxon>
        <taxon>Streptophyta</taxon>
        <taxon>Embryophyta</taxon>
        <taxon>Tracheophyta</taxon>
        <taxon>Spermatophyta</taxon>
        <taxon>Magnoliopsida</taxon>
        <taxon>Liliopsida</taxon>
        <taxon>Zosteraceae</taxon>
        <taxon>Zostera</taxon>
    </lineage>
</organism>
<proteinExistence type="predicted"/>
<evidence type="ECO:0000259" key="8">
    <source>
        <dbReference type="PROSITE" id="PS50011"/>
    </source>
</evidence>
<evidence type="ECO:0000313" key="9">
    <source>
        <dbReference type="EMBL" id="KMZ66758.1"/>
    </source>
</evidence>
<feature type="region of interest" description="Disordered" evidence="6">
    <location>
        <begin position="592"/>
        <end position="613"/>
    </location>
</feature>
<dbReference type="InterPro" id="IPR008271">
    <property type="entry name" value="Ser/Thr_kinase_AS"/>
</dbReference>
<dbReference type="Gene3D" id="3.30.200.20">
    <property type="entry name" value="Phosphorylase Kinase, domain 1"/>
    <property type="match status" value="1"/>
</dbReference>
<keyword evidence="7" id="KW-1133">Transmembrane helix</keyword>